<protein>
    <submittedName>
        <fullName evidence="6">ArsR family transcriptional regulator</fullName>
    </submittedName>
</protein>
<keyword evidence="4" id="KW-0804">Transcription</keyword>
<evidence type="ECO:0000256" key="1">
    <source>
        <dbReference type="ARBA" id="ARBA00006817"/>
    </source>
</evidence>
<dbReference type="InterPro" id="IPR001845">
    <property type="entry name" value="HTH_ArsR_DNA-bd_dom"/>
</dbReference>
<dbReference type="InterPro" id="IPR036390">
    <property type="entry name" value="WH_DNA-bd_sf"/>
</dbReference>
<gene>
    <name evidence="6" type="ORF">BAY60_25750</name>
</gene>
<comment type="similarity">
    <text evidence="1">Belongs to the AHA1 family.</text>
</comment>
<dbReference type="GO" id="GO:0003677">
    <property type="term" value="F:DNA binding"/>
    <property type="evidence" value="ECO:0007669"/>
    <property type="project" value="UniProtKB-KW"/>
</dbReference>
<dbReference type="SMART" id="SM00418">
    <property type="entry name" value="HTH_ARSR"/>
    <property type="match status" value="1"/>
</dbReference>
<evidence type="ECO:0000256" key="2">
    <source>
        <dbReference type="ARBA" id="ARBA00023015"/>
    </source>
</evidence>
<dbReference type="RefSeq" id="WP_112284063.1">
    <property type="nucleotide sequence ID" value="NZ_MASW01000006.1"/>
</dbReference>
<evidence type="ECO:0000259" key="5">
    <source>
        <dbReference type="PROSITE" id="PS50987"/>
    </source>
</evidence>
<accession>A0A2V4ALP9</accession>
<feature type="domain" description="HTH arsR-type" evidence="5">
    <location>
        <begin position="1"/>
        <end position="94"/>
    </location>
</feature>
<evidence type="ECO:0000313" key="6">
    <source>
        <dbReference type="EMBL" id="PXY20904.1"/>
    </source>
</evidence>
<dbReference type="PANTHER" id="PTHR33154:SF33">
    <property type="entry name" value="TRANSCRIPTIONAL REPRESSOR SDPR"/>
    <property type="match status" value="1"/>
</dbReference>
<dbReference type="Pfam" id="PF08327">
    <property type="entry name" value="AHSA1"/>
    <property type="match status" value="1"/>
</dbReference>
<dbReference type="OrthoDB" id="9806976at2"/>
<dbReference type="InterPro" id="IPR013538">
    <property type="entry name" value="ASHA1/2-like_C"/>
</dbReference>
<proteinExistence type="inferred from homology"/>
<dbReference type="Pfam" id="PF12840">
    <property type="entry name" value="HTH_20"/>
    <property type="match status" value="1"/>
</dbReference>
<evidence type="ECO:0000256" key="3">
    <source>
        <dbReference type="ARBA" id="ARBA00023125"/>
    </source>
</evidence>
<dbReference type="InterPro" id="IPR036388">
    <property type="entry name" value="WH-like_DNA-bd_sf"/>
</dbReference>
<dbReference type="SUPFAM" id="SSF55961">
    <property type="entry name" value="Bet v1-like"/>
    <property type="match status" value="1"/>
</dbReference>
<keyword evidence="2" id="KW-0805">Transcription regulation</keyword>
<dbReference type="Gene3D" id="1.10.10.10">
    <property type="entry name" value="Winged helix-like DNA-binding domain superfamily/Winged helix DNA-binding domain"/>
    <property type="match status" value="1"/>
</dbReference>
<name>A0A2V4ALP9_9PSEU</name>
<evidence type="ECO:0000256" key="4">
    <source>
        <dbReference type="ARBA" id="ARBA00023163"/>
    </source>
</evidence>
<dbReference type="AlphaFoldDB" id="A0A2V4ALP9"/>
<comment type="caution">
    <text evidence="6">The sequence shown here is derived from an EMBL/GenBank/DDBJ whole genome shotgun (WGS) entry which is preliminary data.</text>
</comment>
<dbReference type="InterPro" id="IPR051081">
    <property type="entry name" value="HTH_MetalResp_TranReg"/>
</dbReference>
<dbReference type="GO" id="GO:0003700">
    <property type="term" value="F:DNA-binding transcription factor activity"/>
    <property type="evidence" value="ECO:0007669"/>
    <property type="project" value="InterPro"/>
</dbReference>
<dbReference type="InterPro" id="IPR023393">
    <property type="entry name" value="START-like_dom_sf"/>
</dbReference>
<dbReference type="PANTHER" id="PTHR33154">
    <property type="entry name" value="TRANSCRIPTIONAL REGULATOR, ARSR FAMILY"/>
    <property type="match status" value="1"/>
</dbReference>
<dbReference type="SUPFAM" id="SSF46785">
    <property type="entry name" value="Winged helix' DNA-binding domain"/>
    <property type="match status" value="1"/>
</dbReference>
<dbReference type="PROSITE" id="PS50987">
    <property type="entry name" value="HTH_ARSR_2"/>
    <property type="match status" value="1"/>
</dbReference>
<keyword evidence="7" id="KW-1185">Reference proteome</keyword>
<keyword evidence="3" id="KW-0238">DNA-binding</keyword>
<organism evidence="6 7">
    <name type="scientific">Prauserella muralis</name>
    <dbReference type="NCBI Taxonomy" id="588067"/>
    <lineage>
        <taxon>Bacteria</taxon>
        <taxon>Bacillati</taxon>
        <taxon>Actinomycetota</taxon>
        <taxon>Actinomycetes</taxon>
        <taxon>Pseudonocardiales</taxon>
        <taxon>Pseudonocardiaceae</taxon>
        <taxon>Prauserella</taxon>
    </lineage>
</organism>
<dbReference type="Proteomes" id="UP000249915">
    <property type="component" value="Unassembled WGS sequence"/>
</dbReference>
<dbReference type="CDD" id="cd07814">
    <property type="entry name" value="SRPBCC_CalC_Aha1-like"/>
    <property type="match status" value="1"/>
</dbReference>
<dbReference type="NCBIfam" id="NF033788">
    <property type="entry name" value="HTH_metalloreg"/>
    <property type="match status" value="1"/>
</dbReference>
<dbReference type="InterPro" id="IPR011991">
    <property type="entry name" value="ArsR-like_HTH"/>
</dbReference>
<sequence>MDRIAAALGDGARWRIVELLAGRPRSVGELAELTGLRQPQTTKHLQTLARAGLVTVFPLGQRRVYALDVAVLAGFAGRVRELAETAEKHAGERDVIERYRAAIEAETAVADRPRWADGRRFSFERVLPAAPDTVWRHWVDPGLLASWWAPPPMTVTECVLEPRAGGRAVLEYRDAEGRYRSEGRVHAAKEPERLVFDLSVLDAAGAVTFSSHYDLGLSAAGSGTRLRLGLRIAATTVEAVPYIAGIETGWGQVLDNLADVVGRAQRTTMRPTKGKDNPS</sequence>
<dbReference type="CDD" id="cd00090">
    <property type="entry name" value="HTH_ARSR"/>
    <property type="match status" value="1"/>
</dbReference>
<reference evidence="6 7" key="1">
    <citation type="submission" date="2016-07" db="EMBL/GenBank/DDBJ databases">
        <title>Draft genome sequence of Prauserella muralis DSM 45305, isolated from a mould-covered wall in an indoor environment.</title>
        <authorList>
            <person name="Ruckert C."/>
            <person name="Albersmeier A."/>
            <person name="Jiang C.-L."/>
            <person name="Jiang Y."/>
            <person name="Kalinowski J."/>
            <person name="Schneider O."/>
            <person name="Winkler A."/>
            <person name="Zotchev S.B."/>
        </authorList>
    </citation>
    <scope>NUCLEOTIDE SEQUENCE [LARGE SCALE GENOMIC DNA]</scope>
    <source>
        <strain evidence="6 7">DSM 45305</strain>
    </source>
</reference>
<dbReference type="Gene3D" id="3.30.530.20">
    <property type="match status" value="1"/>
</dbReference>
<evidence type="ECO:0000313" key="7">
    <source>
        <dbReference type="Proteomes" id="UP000249915"/>
    </source>
</evidence>
<dbReference type="EMBL" id="MASW01000006">
    <property type="protein sequence ID" value="PXY20904.1"/>
    <property type="molecule type" value="Genomic_DNA"/>
</dbReference>